<evidence type="ECO:0000256" key="1">
    <source>
        <dbReference type="ARBA" id="ARBA00022598"/>
    </source>
</evidence>
<dbReference type="SUPFAM" id="SSF56059">
    <property type="entry name" value="Glutathione synthetase ATP-binding domain-like"/>
    <property type="match status" value="1"/>
</dbReference>
<proteinExistence type="predicted"/>
<dbReference type="STRING" id="1503961.SAMN05421736_102413"/>
<keyword evidence="1" id="KW-0436">Ligase</keyword>
<dbReference type="Pfam" id="PF13535">
    <property type="entry name" value="ATP-grasp_4"/>
    <property type="match status" value="1"/>
</dbReference>
<keyword evidence="7" id="KW-1185">Reference proteome</keyword>
<dbReference type="PROSITE" id="PS50975">
    <property type="entry name" value="ATP_GRASP"/>
    <property type="match status" value="1"/>
</dbReference>
<dbReference type="GO" id="GO:0046872">
    <property type="term" value="F:metal ion binding"/>
    <property type="evidence" value="ECO:0007669"/>
    <property type="project" value="InterPro"/>
</dbReference>
<keyword evidence="3 4" id="KW-0067">ATP-binding</keyword>
<evidence type="ECO:0000313" key="7">
    <source>
        <dbReference type="Proteomes" id="UP000198935"/>
    </source>
</evidence>
<dbReference type="InterPro" id="IPR011761">
    <property type="entry name" value="ATP-grasp"/>
</dbReference>
<dbReference type="Gene3D" id="3.40.50.20">
    <property type="match status" value="1"/>
</dbReference>
<dbReference type="AlphaFoldDB" id="A0A1H3LA97"/>
<dbReference type="Proteomes" id="UP000198935">
    <property type="component" value="Unassembled WGS sequence"/>
</dbReference>
<dbReference type="GO" id="GO:0005524">
    <property type="term" value="F:ATP binding"/>
    <property type="evidence" value="ECO:0007669"/>
    <property type="project" value="UniProtKB-UniRule"/>
</dbReference>
<gene>
    <name evidence="6" type="ORF">SAMN05421736_102413</name>
</gene>
<protein>
    <submittedName>
        <fullName evidence="6">ATP-grasp domain-containing protein</fullName>
    </submittedName>
</protein>
<feature type="domain" description="ATP-grasp" evidence="5">
    <location>
        <begin position="117"/>
        <end position="305"/>
    </location>
</feature>
<accession>A0A1H3LA97</accession>
<dbReference type="PANTHER" id="PTHR43585:SF2">
    <property type="entry name" value="ATP-GRASP ENZYME FSQD"/>
    <property type="match status" value="1"/>
</dbReference>
<dbReference type="InterPro" id="IPR052032">
    <property type="entry name" value="ATP-dep_AA_Ligase"/>
</dbReference>
<evidence type="ECO:0000259" key="5">
    <source>
        <dbReference type="PROSITE" id="PS50975"/>
    </source>
</evidence>
<dbReference type="EMBL" id="FNPI01000002">
    <property type="protein sequence ID" value="SDY61311.1"/>
    <property type="molecule type" value="Genomic_DNA"/>
</dbReference>
<dbReference type="PANTHER" id="PTHR43585">
    <property type="entry name" value="FUMIPYRROLE BIOSYNTHESIS PROTEIN C"/>
    <property type="match status" value="1"/>
</dbReference>
<organism evidence="6 7">
    <name type="scientific">Evansella caseinilytica</name>
    <dbReference type="NCBI Taxonomy" id="1503961"/>
    <lineage>
        <taxon>Bacteria</taxon>
        <taxon>Bacillati</taxon>
        <taxon>Bacillota</taxon>
        <taxon>Bacilli</taxon>
        <taxon>Bacillales</taxon>
        <taxon>Bacillaceae</taxon>
        <taxon>Evansella</taxon>
    </lineage>
</organism>
<keyword evidence="2 4" id="KW-0547">Nucleotide-binding</keyword>
<sequence length="396" mass="45699">MNKIRALLINKFPFWIYQDGQNTFFDEVDELIVLHSNKIDFDFPSNDYSSVVICDFENSDEMWNAIDFLFKTRNFNFVINLSEQTMELAAEIREKFNLPGMHLKEVLPFRDKLMMKDIVRKYTNIRVPHYKKIHNSSDIYKFYEKNKKSIIKQKDGMGSKNIFVINNCDDIRGFLNEISDLHNYEVEEFINGDIYHCDSIVKDGNILVSSVSKYSCPPMNFKTNEYLYSNMINSGSLKNKVIKANKEIINSFGLMNGVTHLEVFVDNDEIVFCEIACRAGGAGVIPSIREVFGVNLFHASINLQINKQITIREKPIVAGWLVLYKKEGVIKEISSKNEFKHNWIKYCSVKGNVGDTVESADSSTASIAEFTIIGNNESDLKEKMDYIIKEFKYQVI</sequence>
<evidence type="ECO:0000256" key="4">
    <source>
        <dbReference type="PROSITE-ProRule" id="PRU00409"/>
    </source>
</evidence>
<evidence type="ECO:0000256" key="3">
    <source>
        <dbReference type="ARBA" id="ARBA00022840"/>
    </source>
</evidence>
<dbReference type="GO" id="GO:0016874">
    <property type="term" value="F:ligase activity"/>
    <property type="evidence" value="ECO:0007669"/>
    <property type="project" value="UniProtKB-KW"/>
</dbReference>
<evidence type="ECO:0000256" key="2">
    <source>
        <dbReference type="ARBA" id="ARBA00022741"/>
    </source>
</evidence>
<reference evidence="7" key="1">
    <citation type="submission" date="2016-10" db="EMBL/GenBank/DDBJ databases">
        <authorList>
            <person name="Varghese N."/>
            <person name="Submissions S."/>
        </authorList>
    </citation>
    <scope>NUCLEOTIDE SEQUENCE [LARGE SCALE GENOMIC DNA]</scope>
    <source>
        <strain evidence="7">SP</strain>
    </source>
</reference>
<evidence type="ECO:0000313" key="6">
    <source>
        <dbReference type="EMBL" id="SDY61311.1"/>
    </source>
</evidence>
<name>A0A1H3LA97_9BACI</name>
<dbReference type="OrthoDB" id="9803907at2"/>
<dbReference type="Gene3D" id="3.30.470.20">
    <property type="entry name" value="ATP-grasp fold, B domain"/>
    <property type="match status" value="1"/>
</dbReference>